<feature type="domain" description="PAC" evidence="4">
    <location>
        <begin position="819"/>
        <end position="871"/>
    </location>
</feature>
<keyword evidence="2" id="KW-1133">Transmembrane helix</keyword>
<feature type="coiled-coil region" evidence="1">
    <location>
        <begin position="224"/>
        <end position="261"/>
    </location>
</feature>
<evidence type="ECO:0000313" key="5">
    <source>
        <dbReference type="EMBL" id="MDO1445360.1"/>
    </source>
</evidence>
<keyword evidence="2" id="KW-0472">Membrane</keyword>
<comment type="caution">
    <text evidence="5">The sequence shown here is derived from an EMBL/GenBank/DDBJ whole genome shotgun (WGS) entry which is preliminary data.</text>
</comment>
<feature type="transmembrane region" description="Helical" evidence="2">
    <location>
        <begin position="20"/>
        <end position="45"/>
    </location>
</feature>
<evidence type="ECO:0000313" key="6">
    <source>
        <dbReference type="Proteomes" id="UP001168528"/>
    </source>
</evidence>
<feature type="domain" description="PAS" evidence="3">
    <location>
        <begin position="743"/>
        <end position="816"/>
    </location>
</feature>
<evidence type="ECO:0000256" key="2">
    <source>
        <dbReference type="SAM" id="Phobius"/>
    </source>
</evidence>
<dbReference type="Pfam" id="PF08448">
    <property type="entry name" value="PAS_4"/>
    <property type="match status" value="2"/>
</dbReference>
<feature type="coiled-coil region" evidence="1">
    <location>
        <begin position="376"/>
        <end position="427"/>
    </location>
</feature>
<dbReference type="EMBL" id="JAUKPO010000001">
    <property type="protein sequence ID" value="MDO1445360.1"/>
    <property type="molecule type" value="Genomic_DNA"/>
</dbReference>
<feature type="coiled-coil region" evidence="1">
    <location>
        <begin position="873"/>
        <end position="928"/>
    </location>
</feature>
<proteinExistence type="predicted"/>
<keyword evidence="1" id="KW-0175">Coiled coil</keyword>
<dbReference type="SUPFAM" id="SSF55785">
    <property type="entry name" value="PYP-like sensor domain (PAS domain)"/>
    <property type="match status" value="5"/>
</dbReference>
<accession>A0ABT8R3Z1</accession>
<dbReference type="Pfam" id="PF08447">
    <property type="entry name" value="PAS_3"/>
    <property type="match status" value="1"/>
</dbReference>
<dbReference type="InterPro" id="IPR052155">
    <property type="entry name" value="Biofilm_reg_signaling"/>
</dbReference>
<dbReference type="InterPro" id="IPR000700">
    <property type="entry name" value="PAS-assoc_C"/>
</dbReference>
<dbReference type="PANTHER" id="PTHR44757:SF2">
    <property type="entry name" value="BIOFILM ARCHITECTURE MAINTENANCE PROTEIN MBAA"/>
    <property type="match status" value="1"/>
</dbReference>
<dbReference type="InterPro" id="IPR013655">
    <property type="entry name" value="PAS_fold_3"/>
</dbReference>
<protein>
    <submittedName>
        <fullName evidence="5">PAS domain S-box protein</fullName>
    </submittedName>
</protein>
<feature type="coiled-coil region" evidence="1">
    <location>
        <begin position="1043"/>
        <end position="1081"/>
    </location>
</feature>
<keyword evidence="6" id="KW-1185">Reference proteome</keyword>
<dbReference type="PROSITE" id="PS50113">
    <property type="entry name" value="PAC"/>
    <property type="match status" value="1"/>
</dbReference>
<dbReference type="InterPro" id="IPR013656">
    <property type="entry name" value="PAS_4"/>
</dbReference>
<organism evidence="5 6">
    <name type="scientific">Rhodocytophaga aerolata</name>
    <dbReference type="NCBI Taxonomy" id="455078"/>
    <lineage>
        <taxon>Bacteria</taxon>
        <taxon>Pseudomonadati</taxon>
        <taxon>Bacteroidota</taxon>
        <taxon>Cytophagia</taxon>
        <taxon>Cytophagales</taxon>
        <taxon>Rhodocytophagaceae</taxon>
        <taxon>Rhodocytophaga</taxon>
    </lineage>
</organism>
<dbReference type="PANTHER" id="PTHR44757">
    <property type="entry name" value="DIGUANYLATE CYCLASE DGCP"/>
    <property type="match status" value="1"/>
</dbReference>
<gene>
    <name evidence="5" type="ORF">Q0590_03810</name>
</gene>
<dbReference type="SMART" id="SM00091">
    <property type="entry name" value="PAS"/>
    <property type="match status" value="4"/>
</dbReference>
<dbReference type="RefSeq" id="WP_302036149.1">
    <property type="nucleotide sequence ID" value="NZ_JAUKPO010000001.1"/>
</dbReference>
<reference evidence="5" key="1">
    <citation type="submission" date="2023-07" db="EMBL/GenBank/DDBJ databases">
        <title>The genome sequence of Rhodocytophaga aerolata KACC 12507.</title>
        <authorList>
            <person name="Zhang X."/>
        </authorList>
    </citation>
    <scope>NUCLEOTIDE SEQUENCE</scope>
    <source>
        <strain evidence="5">KACC 12507</strain>
    </source>
</reference>
<keyword evidence="2" id="KW-0812">Transmembrane</keyword>
<name>A0ABT8R3Z1_9BACT</name>
<evidence type="ECO:0000259" key="4">
    <source>
        <dbReference type="PROSITE" id="PS50113"/>
    </source>
</evidence>
<dbReference type="Gene3D" id="3.30.450.20">
    <property type="entry name" value="PAS domain"/>
    <property type="match status" value="5"/>
</dbReference>
<dbReference type="InterPro" id="IPR001610">
    <property type="entry name" value="PAC"/>
</dbReference>
<dbReference type="SMART" id="SM00086">
    <property type="entry name" value="PAC"/>
    <property type="match status" value="3"/>
</dbReference>
<dbReference type="InterPro" id="IPR035965">
    <property type="entry name" value="PAS-like_dom_sf"/>
</dbReference>
<feature type="coiled-coil region" evidence="1">
    <location>
        <begin position="535"/>
        <end position="576"/>
    </location>
</feature>
<dbReference type="PROSITE" id="PS50112">
    <property type="entry name" value="PAS"/>
    <property type="match status" value="2"/>
</dbReference>
<dbReference type="InterPro" id="IPR000014">
    <property type="entry name" value="PAS"/>
</dbReference>
<sequence length="1081" mass="124675">MPDSTLPHIKMQWAGFTPAGVKLLFVAIYIFLFSLALYVIFIFGLDYIHRLSYEKNTYIKVAQLEAYRLQQQINQQVLLLEQRIYLPSVGAQAEINSGPEIAKSLDSLQAILEVWQQPQALQLSTALRLSVHRYNKILAEAIALSKQTTTYEVHKPLQDKIALELRPQAGEITSQINDLVNLLQATLSHQNILAIQHISILKRVLVGILLIGGIVSYFLTRTIVRQLIAQRKVVKEQLASLQITKQALEVNQQKLTEKEENLCSVINNTADGIYAVNRQYQLTVINQPLQTRLAQKGIYLEVGQDCSRMFEGETSLWKTPFERAFAGERTIISTQQLQAAGKEYTELHYQPIKCSSGEVVGVAVFIQNVTPRYQNEAQLEQLLKEAQLRSEEVLTKDSELRAAMVQMQQAQEILQHKEAHLQAVINNTDDKIVAIDTNYTITFMNTALKELCASKDIFIREGSDYRKMFEGVEEKVWKPDYERAFAGEKFVMDHVQNLFGEGMLEVAYHPVMNKQGEVTGVCIFTHDITQLVTHEHQLQKLYAIEQETNEELQAQQEELRQNLEELMSTQEELEKTQHILRLKEARLRALINNTGDAIFSIDIQYNITVINQVMLDVYKLRYAEISEGVNFLAALPSEKKQAWKHCFDQALQGEQFLITWEDTPYAENVFHELSFNPVKTDTHEVVGVSIFIRDITERRKQEQEKAKMLKEAEDREEELMAQGEMMRDNLYELMITRDELEKKEAELSSQINAINKSNNLLELDLNGTILDVNESFLHLMHYTGEELIGQNYRILIPEDETNTEATLELWSKLKEGEFYSGEFRRITKTGEIVWMKATYNPVLDSQGKPYKLIQFTFDITDRVQDAIEKKRLYEKISIDAEELRMQEEELRQNLEELKVIQETLVQQKEHIQEKEARLRALIDNTEDDIYAIDTNYSITILNKALQSRYEKKGLPLQVGYNIFSIIAAANTAYWKVNFDKAIAGEKFSIVDQVITKDGEVFYDVSLNPIWNDKNQVTGVSVLSRNINQYKLAEKENLQTIDVLRKIQERVASMNSEKENEIEEYKKKVEKLKAEMNKKIKV</sequence>
<dbReference type="Proteomes" id="UP001168528">
    <property type="component" value="Unassembled WGS sequence"/>
</dbReference>
<feature type="transmembrane region" description="Helical" evidence="2">
    <location>
        <begin position="200"/>
        <end position="219"/>
    </location>
</feature>
<evidence type="ECO:0000259" key="3">
    <source>
        <dbReference type="PROSITE" id="PS50112"/>
    </source>
</evidence>
<dbReference type="NCBIfam" id="TIGR00229">
    <property type="entry name" value="sensory_box"/>
    <property type="match status" value="3"/>
</dbReference>
<evidence type="ECO:0000256" key="1">
    <source>
        <dbReference type="SAM" id="Coils"/>
    </source>
</evidence>
<feature type="coiled-coil region" evidence="1">
    <location>
        <begin position="692"/>
        <end position="760"/>
    </location>
</feature>
<dbReference type="CDD" id="cd00130">
    <property type="entry name" value="PAS"/>
    <property type="match status" value="1"/>
</dbReference>
<feature type="domain" description="PAS" evidence="3">
    <location>
        <begin position="583"/>
        <end position="654"/>
    </location>
</feature>